<keyword evidence="14" id="KW-1185">Reference proteome</keyword>
<dbReference type="InterPro" id="IPR050453">
    <property type="entry name" value="LIM_Homeobox_TF"/>
</dbReference>
<dbReference type="GO" id="GO:0046872">
    <property type="term" value="F:metal ion binding"/>
    <property type="evidence" value="ECO:0007669"/>
    <property type="project" value="UniProtKB-KW"/>
</dbReference>
<evidence type="ECO:0000313" key="14">
    <source>
        <dbReference type="Proteomes" id="UP000735302"/>
    </source>
</evidence>
<evidence type="ECO:0000313" key="13">
    <source>
        <dbReference type="EMBL" id="GFO39800.1"/>
    </source>
</evidence>
<proteinExistence type="predicted"/>
<dbReference type="AlphaFoldDB" id="A0AAV4D6U9"/>
<dbReference type="PANTHER" id="PTHR24208">
    <property type="entry name" value="LIM/HOMEOBOX PROTEIN LHX"/>
    <property type="match status" value="1"/>
</dbReference>
<dbReference type="Gene3D" id="1.10.10.60">
    <property type="entry name" value="Homeodomain-like"/>
    <property type="match status" value="1"/>
</dbReference>
<organism evidence="13 14">
    <name type="scientific">Plakobranchus ocellatus</name>
    <dbReference type="NCBI Taxonomy" id="259542"/>
    <lineage>
        <taxon>Eukaryota</taxon>
        <taxon>Metazoa</taxon>
        <taxon>Spiralia</taxon>
        <taxon>Lophotrochozoa</taxon>
        <taxon>Mollusca</taxon>
        <taxon>Gastropoda</taxon>
        <taxon>Heterobranchia</taxon>
        <taxon>Euthyneura</taxon>
        <taxon>Panpulmonata</taxon>
        <taxon>Sacoglossa</taxon>
        <taxon>Placobranchoidea</taxon>
        <taxon>Plakobranchidae</taxon>
        <taxon>Plakobranchus</taxon>
    </lineage>
</organism>
<evidence type="ECO:0000259" key="12">
    <source>
        <dbReference type="PROSITE" id="PS50071"/>
    </source>
</evidence>
<evidence type="ECO:0000256" key="2">
    <source>
        <dbReference type="ARBA" id="ARBA00022723"/>
    </source>
</evidence>
<keyword evidence="4" id="KW-0862">Zinc</keyword>
<dbReference type="Pfam" id="PF00046">
    <property type="entry name" value="Homeodomain"/>
    <property type="match status" value="1"/>
</dbReference>
<comment type="subcellular location">
    <subcellularLocation>
        <location evidence="1 9 10">Nucleus</location>
    </subcellularLocation>
</comment>
<keyword evidence="8 9" id="KW-0539">Nucleus</keyword>
<dbReference type="FunFam" id="1.10.10.60:FF:000027">
    <property type="entry name" value="LIM/homeobox protein Lhx9"/>
    <property type="match status" value="1"/>
</dbReference>
<evidence type="ECO:0000256" key="1">
    <source>
        <dbReference type="ARBA" id="ARBA00004123"/>
    </source>
</evidence>
<evidence type="ECO:0000256" key="5">
    <source>
        <dbReference type="ARBA" id="ARBA00023038"/>
    </source>
</evidence>
<dbReference type="EMBL" id="BLXT01007525">
    <property type="protein sequence ID" value="GFO39800.1"/>
    <property type="molecule type" value="Genomic_DNA"/>
</dbReference>
<keyword evidence="6 9" id="KW-0238">DNA-binding</keyword>
<feature type="compositionally biased region" description="Basic and acidic residues" evidence="11">
    <location>
        <begin position="181"/>
        <end position="190"/>
    </location>
</feature>
<gene>
    <name evidence="13" type="ORF">PoB_006630500</name>
</gene>
<feature type="DNA-binding region" description="Homeobox" evidence="9">
    <location>
        <begin position="99"/>
        <end position="158"/>
    </location>
</feature>
<evidence type="ECO:0000256" key="8">
    <source>
        <dbReference type="ARBA" id="ARBA00023242"/>
    </source>
</evidence>
<keyword evidence="7 9" id="KW-0371">Homeobox</keyword>
<keyword evidence="2" id="KW-0479">Metal-binding</keyword>
<keyword evidence="3" id="KW-0677">Repeat</keyword>
<reference evidence="13 14" key="1">
    <citation type="journal article" date="2021" name="Elife">
        <title>Chloroplast acquisition without the gene transfer in kleptoplastic sea slugs, Plakobranchus ocellatus.</title>
        <authorList>
            <person name="Maeda T."/>
            <person name="Takahashi S."/>
            <person name="Yoshida T."/>
            <person name="Shimamura S."/>
            <person name="Takaki Y."/>
            <person name="Nagai Y."/>
            <person name="Toyoda A."/>
            <person name="Suzuki Y."/>
            <person name="Arimoto A."/>
            <person name="Ishii H."/>
            <person name="Satoh N."/>
            <person name="Nishiyama T."/>
            <person name="Hasebe M."/>
            <person name="Maruyama T."/>
            <person name="Minagawa J."/>
            <person name="Obokata J."/>
            <person name="Shigenobu S."/>
        </authorList>
    </citation>
    <scope>NUCLEOTIDE SEQUENCE [LARGE SCALE GENOMIC DNA]</scope>
</reference>
<evidence type="ECO:0000256" key="10">
    <source>
        <dbReference type="RuleBase" id="RU000682"/>
    </source>
</evidence>
<evidence type="ECO:0000256" key="6">
    <source>
        <dbReference type="ARBA" id="ARBA00023125"/>
    </source>
</evidence>
<feature type="region of interest" description="Disordered" evidence="11">
    <location>
        <begin position="160"/>
        <end position="235"/>
    </location>
</feature>
<feature type="compositionally biased region" description="Polar residues" evidence="11">
    <location>
        <begin position="192"/>
        <end position="222"/>
    </location>
</feature>
<evidence type="ECO:0000256" key="3">
    <source>
        <dbReference type="ARBA" id="ARBA00022737"/>
    </source>
</evidence>
<evidence type="ECO:0000256" key="7">
    <source>
        <dbReference type="ARBA" id="ARBA00023155"/>
    </source>
</evidence>
<evidence type="ECO:0000256" key="11">
    <source>
        <dbReference type="SAM" id="MobiDB-lite"/>
    </source>
</evidence>
<keyword evidence="5" id="KW-0440">LIM domain</keyword>
<dbReference type="PROSITE" id="PS50071">
    <property type="entry name" value="HOMEOBOX_2"/>
    <property type="match status" value="1"/>
</dbReference>
<dbReference type="Proteomes" id="UP000735302">
    <property type="component" value="Unassembled WGS sequence"/>
</dbReference>
<accession>A0AAV4D6U9</accession>
<dbReference type="CDD" id="cd00086">
    <property type="entry name" value="homeodomain"/>
    <property type="match status" value="1"/>
</dbReference>
<dbReference type="InterPro" id="IPR017970">
    <property type="entry name" value="Homeobox_CS"/>
</dbReference>
<name>A0AAV4D6U9_9GAST</name>
<dbReference type="SUPFAM" id="SSF46689">
    <property type="entry name" value="Homeodomain-like"/>
    <property type="match status" value="1"/>
</dbReference>
<dbReference type="PROSITE" id="PS00027">
    <property type="entry name" value="HOMEOBOX_1"/>
    <property type="match status" value="1"/>
</dbReference>
<comment type="caution">
    <text evidence="13">The sequence shown here is derived from an EMBL/GenBank/DDBJ whole genome shotgun (WGS) entry which is preliminary data.</text>
</comment>
<feature type="domain" description="Homeobox" evidence="12">
    <location>
        <begin position="97"/>
        <end position="157"/>
    </location>
</feature>
<dbReference type="InterPro" id="IPR001356">
    <property type="entry name" value="HD"/>
</dbReference>
<protein>
    <submittedName>
        <fullName evidence="13">LIM/homeobox protein lhx9</fullName>
    </submittedName>
</protein>
<evidence type="ECO:0000256" key="4">
    <source>
        <dbReference type="ARBA" id="ARBA00022833"/>
    </source>
</evidence>
<dbReference type="GO" id="GO:0030182">
    <property type="term" value="P:neuron differentiation"/>
    <property type="evidence" value="ECO:0007669"/>
    <property type="project" value="TreeGrafter"/>
</dbReference>
<dbReference type="SMART" id="SM00389">
    <property type="entry name" value="HOX"/>
    <property type="match status" value="1"/>
</dbReference>
<sequence length="246" mass="27411">MHHATIPPSARPPYSACNVFISKLIAQNPPLKLKLQILRVISHACRTHLNPIWLIRRIPEVEVKESRNCRAILTTGLDNPDRPGDVLDRDGYPHQTPRQKRVRTSFKHHQLRTMKSYFALNHNPDAKDLKQLAQKTGLSKRVLQVWFQNARAKYRRNLLKQQDSTEGGKQGQGQTGQGSPEGHDMKDGIKDTGSTCDMNTGSPALSDISSTPSLSDIQSSNIETDHNSSSNNSISDLFSSTIATIN</sequence>
<dbReference type="GO" id="GO:0005634">
    <property type="term" value="C:nucleus"/>
    <property type="evidence" value="ECO:0007669"/>
    <property type="project" value="UniProtKB-SubCell"/>
</dbReference>
<dbReference type="InterPro" id="IPR009057">
    <property type="entry name" value="Homeodomain-like_sf"/>
</dbReference>
<dbReference type="PANTHER" id="PTHR24208:SF168">
    <property type="entry name" value="PROTEIN APTEROUS"/>
    <property type="match status" value="1"/>
</dbReference>
<evidence type="ECO:0000256" key="9">
    <source>
        <dbReference type="PROSITE-ProRule" id="PRU00108"/>
    </source>
</evidence>
<dbReference type="GO" id="GO:0000981">
    <property type="term" value="F:DNA-binding transcription factor activity, RNA polymerase II-specific"/>
    <property type="evidence" value="ECO:0007669"/>
    <property type="project" value="InterPro"/>
</dbReference>
<dbReference type="GO" id="GO:0000977">
    <property type="term" value="F:RNA polymerase II transcription regulatory region sequence-specific DNA binding"/>
    <property type="evidence" value="ECO:0007669"/>
    <property type="project" value="TreeGrafter"/>
</dbReference>